<feature type="compositionally biased region" description="Polar residues" evidence="1">
    <location>
        <begin position="205"/>
        <end position="219"/>
    </location>
</feature>
<feature type="compositionally biased region" description="Basic residues" evidence="1">
    <location>
        <begin position="1"/>
        <end position="16"/>
    </location>
</feature>
<dbReference type="EMBL" id="CAKOGP040002125">
    <property type="protein sequence ID" value="CAJ1962997.1"/>
    <property type="molecule type" value="Genomic_DNA"/>
</dbReference>
<evidence type="ECO:0000313" key="3">
    <source>
        <dbReference type="Proteomes" id="UP001295423"/>
    </source>
</evidence>
<organism evidence="2 3">
    <name type="scientific">Cylindrotheca closterium</name>
    <dbReference type="NCBI Taxonomy" id="2856"/>
    <lineage>
        <taxon>Eukaryota</taxon>
        <taxon>Sar</taxon>
        <taxon>Stramenopiles</taxon>
        <taxon>Ochrophyta</taxon>
        <taxon>Bacillariophyta</taxon>
        <taxon>Bacillariophyceae</taxon>
        <taxon>Bacillariophycidae</taxon>
        <taxon>Bacillariales</taxon>
        <taxon>Bacillariaceae</taxon>
        <taxon>Cylindrotheca</taxon>
    </lineage>
</organism>
<dbReference type="AlphaFoldDB" id="A0AAD2JLZ2"/>
<feature type="region of interest" description="Disordered" evidence="1">
    <location>
        <begin position="1"/>
        <end position="230"/>
    </location>
</feature>
<name>A0AAD2JLZ2_9STRA</name>
<sequence>MARTRTSRRTVLKKTWKNPNEPREGSRRSQRKRVPVFKAPDVIRHRLLLEPTLARRKARKRRREQDNDHDHDSSDGKSTLDKRTERMTRKDELRRKLGPHGLGNSESVSVASESKIAATPDNILSQQPAPSNHSATTFKTNSHSRNRSAKTTVSHPVEGPPKYHRAPTPPLPPPPPPPPPSVTVATRTKPRKSPPKRTATPKVPTIQSPAAARTSNPASTAPHHCTAAPKEPIQNPTAAAIASPVEQPTTIPKNQHTDGRGVAPNTIPIRNQAAYIASPPVGLSTCDSEIQSFMAWNHRQILEDTQTLKMLQKRERAIQLMQRAVDVPSVIASARLVREFYQGVHMDSATRVVLEEAEGRGMVWLSKLLTRSFSKPVVLGGIGFPAAKAKLIADEIVINLGDMIGKIDTTYHTLVGIHILPNDAVLIVPNIREIARAIKEKSLAFRQDIILKAQTSFGLQMMPTASYPSSLSFGTSMAYGF</sequence>
<accession>A0AAD2JLZ2</accession>
<reference evidence="2" key="1">
    <citation type="submission" date="2023-08" db="EMBL/GenBank/DDBJ databases">
        <authorList>
            <person name="Audoor S."/>
            <person name="Bilcke G."/>
        </authorList>
    </citation>
    <scope>NUCLEOTIDE SEQUENCE</scope>
</reference>
<evidence type="ECO:0000313" key="2">
    <source>
        <dbReference type="EMBL" id="CAJ1962997.1"/>
    </source>
</evidence>
<comment type="caution">
    <text evidence="2">The sequence shown here is derived from an EMBL/GenBank/DDBJ whole genome shotgun (WGS) entry which is preliminary data.</text>
</comment>
<proteinExistence type="predicted"/>
<protein>
    <submittedName>
        <fullName evidence="2">Uncharacterized protein</fullName>
    </submittedName>
</protein>
<dbReference type="Proteomes" id="UP001295423">
    <property type="component" value="Unassembled WGS sequence"/>
</dbReference>
<evidence type="ECO:0000256" key="1">
    <source>
        <dbReference type="SAM" id="MobiDB-lite"/>
    </source>
</evidence>
<feature type="compositionally biased region" description="Polar residues" evidence="1">
    <location>
        <begin position="122"/>
        <end position="141"/>
    </location>
</feature>
<feature type="compositionally biased region" description="Basic and acidic residues" evidence="1">
    <location>
        <begin position="63"/>
        <end position="95"/>
    </location>
</feature>
<keyword evidence="3" id="KW-1185">Reference proteome</keyword>
<gene>
    <name evidence="2" type="ORF">CYCCA115_LOCUS19959</name>
</gene>
<feature type="compositionally biased region" description="Pro residues" evidence="1">
    <location>
        <begin position="167"/>
        <end position="181"/>
    </location>
</feature>